<gene>
    <name evidence="2" type="ORF">R5A26_29790</name>
</gene>
<dbReference type="InterPro" id="IPR011990">
    <property type="entry name" value="TPR-like_helical_dom_sf"/>
</dbReference>
<dbReference type="PANTHER" id="PTHR47691:SF3">
    <property type="entry name" value="HTH-TYPE TRANSCRIPTIONAL REGULATOR RV0890C-RELATED"/>
    <property type="match status" value="1"/>
</dbReference>
<comment type="caution">
    <text evidence="2">The sequence shown here is derived from an EMBL/GenBank/DDBJ whole genome shotgun (WGS) entry which is preliminary data.</text>
</comment>
<evidence type="ECO:0000313" key="2">
    <source>
        <dbReference type="EMBL" id="MDV7220141.1"/>
    </source>
</evidence>
<name>A0ABU4FHQ7_9ACTN</name>
<dbReference type="Proteomes" id="UP001187346">
    <property type="component" value="Unassembled WGS sequence"/>
</dbReference>
<dbReference type="Gene3D" id="1.25.40.10">
    <property type="entry name" value="Tetratricopeptide repeat domain"/>
    <property type="match status" value="1"/>
</dbReference>
<dbReference type="SUPFAM" id="SSF48452">
    <property type="entry name" value="TPR-like"/>
    <property type="match status" value="2"/>
</dbReference>
<sequence length="874" mass="95251">MQADGSGDCAVRVTQTRRIERAGVNAVRALLEEHDQIVQEIDGGNDYGEDLFVMFTKDGQRTGVSVAIQVKSGAKYKRSNGYSIPVDGHFDDWKNSLLPVLGVVFDVDTRQLFWVNLSAVLNDSVKPLTWVGIKTESELGGSTIQQFIKLVHEYAEGSQATNRREVNVQVYPVPEPVNGALDWFVGRKSQCELIQDKLVGGVGRKFLIAGMAGVGKTSLVNKVIGNVAVRAEYSGGAIFADMHGFSGDRRSMSRPSAAYAPLLAALGVPTSDIPADSSRQAATYHEFLERSVAAGRSILFVFDNVAEVSQVAELLPKSETHGVIITSRVRLGIIDGVETVHLDCLTPDESEILFRAAFKSRSSSLPEDASIQQLCELCGHLPLALNIAAAVVKGDPYLNVGDFLEELQEAKSRLDVLQYGDTAVRAALEVSFGHLEEDLRDPFCRISINPGSQISEEIAGVLMGVSTPRARTVLRRLSQVSLISRSPSLSQWRMHDLVYLFSSEKSEEVVNSAERAECFTRMAERYYVISDEADSILRGGIPADRERFSAISEALTWFDDEYLNLRGTARRAHEAGLYEDAYFLSMTPVLFCDMRGRVDDALQCAVAAYEAARAAKNVEWQVRALNNVGLVLTTQRKFKNAIQKLTKAAAIAERIGFLEGESDATTSLGAAVRQHNGPSAAVPVLVKAVELAKRTGNSSSIGGSLTNLGSAYRESGQLGSAARVLSESIPFHRRSGNRRKEASAHGGLAAALSQMGQFDAALKSFEDAFAGYRAVQDDFGIYLGYSNLGGTYLAMGRIAEAKNNLERARSYFESVGNIYYEAGALANLGQAEHALGNFERARSLHENARAKYESIGAAREIRTVEGYLRKLRKN</sequence>
<evidence type="ECO:0000259" key="1">
    <source>
        <dbReference type="Pfam" id="PF14280"/>
    </source>
</evidence>
<proteinExistence type="predicted"/>
<dbReference type="Gene3D" id="3.40.50.300">
    <property type="entry name" value="P-loop containing nucleotide triphosphate hydrolases"/>
    <property type="match status" value="1"/>
</dbReference>
<dbReference type="EMBL" id="JAWMAJ010000118">
    <property type="protein sequence ID" value="MDV7220141.1"/>
    <property type="molecule type" value="Genomic_DNA"/>
</dbReference>
<dbReference type="SMART" id="SM00028">
    <property type="entry name" value="TPR"/>
    <property type="match status" value="5"/>
</dbReference>
<dbReference type="InterPro" id="IPR019734">
    <property type="entry name" value="TPR_rpt"/>
</dbReference>
<dbReference type="PANTHER" id="PTHR47691">
    <property type="entry name" value="REGULATOR-RELATED"/>
    <property type="match status" value="1"/>
</dbReference>
<reference evidence="2 3" key="1">
    <citation type="submission" date="2023-10" db="EMBL/GenBank/DDBJ databases">
        <title>Characterization of rhizosphere-enriched actinobacteria from wheat plants lab-grown on chernevaya soil.</title>
        <authorList>
            <person name="Tikhonova E.N."/>
            <person name="Konopkin A."/>
            <person name="Kravchenko I.K."/>
        </authorList>
    </citation>
    <scope>NUCLEOTIDE SEQUENCE [LARGE SCALE GENOMIC DNA]</scope>
    <source>
        <strain evidence="2 3">RR29</strain>
    </source>
</reference>
<organism evidence="2 3">
    <name type="scientific">Streptomyces prunicolor</name>
    <dbReference type="NCBI Taxonomy" id="67348"/>
    <lineage>
        <taxon>Bacteria</taxon>
        <taxon>Bacillati</taxon>
        <taxon>Actinomycetota</taxon>
        <taxon>Actinomycetes</taxon>
        <taxon>Kitasatosporales</taxon>
        <taxon>Streptomycetaceae</taxon>
        <taxon>Streptomyces</taxon>
    </lineage>
</organism>
<accession>A0ABU4FHQ7</accession>
<dbReference type="InterPro" id="IPR027417">
    <property type="entry name" value="P-loop_NTPase"/>
</dbReference>
<dbReference type="RefSeq" id="WP_317773816.1">
    <property type="nucleotide sequence ID" value="NZ_JAWMAJ010000118.1"/>
</dbReference>
<feature type="domain" description="DUF4365" evidence="1">
    <location>
        <begin position="20"/>
        <end position="143"/>
    </location>
</feature>
<dbReference type="SUPFAM" id="SSF52540">
    <property type="entry name" value="P-loop containing nucleoside triphosphate hydrolases"/>
    <property type="match status" value="1"/>
</dbReference>
<dbReference type="Pfam" id="PF13424">
    <property type="entry name" value="TPR_12"/>
    <property type="match status" value="2"/>
</dbReference>
<dbReference type="Pfam" id="PF14280">
    <property type="entry name" value="DUF4365"/>
    <property type="match status" value="1"/>
</dbReference>
<dbReference type="PRINTS" id="PR00364">
    <property type="entry name" value="DISEASERSIST"/>
</dbReference>
<dbReference type="InterPro" id="IPR025375">
    <property type="entry name" value="DUF4365"/>
</dbReference>
<evidence type="ECO:0000313" key="3">
    <source>
        <dbReference type="Proteomes" id="UP001187346"/>
    </source>
</evidence>
<keyword evidence="3" id="KW-1185">Reference proteome</keyword>
<protein>
    <submittedName>
        <fullName evidence="2">Tetratricopeptide repeat protein</fullName>
    </submittedName>
</protein>